<dbReference type="PROSITE" id="PS51257">
    <property type="entry name" value="PROKAR_LIPOPROTEIN"/>
    <property type="match status" value="1"/>
</dbReference>
<accession>A0A6J7GU20</accession>
<dbReference type="InterPro" id="IPR011041">
    <property type="entry name" value="Quinoprot_gluc/sorb_DH_b-prop"/>
</dbReference>
<dbReference type="PANTHER" id="PTHR19328">
    <property type="entry name" value="HEDGEHOG-INTERACTING PROTEIN"/>
    <property type="match status" value="1"/>
</dbReference>
<sequence>MRAATTRIPVLAVLAALALALGLGLGGCGADDDAPERPVPPASAGLSPQVEVASPTLRRSRVAHGFVEPVQLAQEPGPRGRVLVLERAGTARWLDGDGPADGAPFLDLRGRVSTKDEQGLLGLVFVGDGRGGAEDRVVVHESDRDGRNRVVRYPVRDGRVDVAAGQPLLDVEQPYANHNGGEPVLGPDGRLYVGLGDGGSAYDPRQKAQDRRSMLGKILSTDPAAPTPRWRQVAIGLRNPWRLSFDARTGALWVADAGRDSSEAQTEEIDRIPAAALRRPDAPVNLGWSAYEGARIQRNRELTTGLRLIWPVASYTQRDGCNAVGGLALRGAAAGAVPALRDRYVFGDTCSGLVWSLPADAEAGAELRREGVRVPRQTSYLLDRRGRLLVSSLDGLVHRLRDAG</sequence>
<dbReference type="SUPFAM" id="SSF50952">
    <property type="entry name" value="Soluble quinoprotein glucose dehydrogenase"/>
    <property type="match status" value="1"/>
</dbReference>
<organism evidence="2">
    <name type="scientific">freshwater metagenome</name>
    <dbReference type="NCBI Taxonomy" id="449393"/>
    <lineage>
        <taxon>unclassified sequences</taxon>
        <taxon>metagenomes</taxon>
        <taxon>ecological metagenomes</taxon>
    </lineage>
</organism>
<dbReference type="EMBL" id="CAFBMK010000055">
    <property type="protein sequence ID" value="CAB4910734.1"/>
    <property type="molecule type" value="Genomic_DNA"/>
</dbReference>
<name>A0A6J7GU20_9ZZZZ</name>
<dbReference type="PANTHER" id="PTHR19328:SF75">
    <property type="entry name" value="ALDOSE SUGAR DEHYDROGENASE YLII"/>
    <property type="match status" value="1"/>
</dbReference>
<dbReference type="AlphaFoldDB" id="A0A6J7GU20"/>
<evidence type="ECO:0000313" key="2">
    <source>
        <dbReference type="EMBL" id="CAB4910734.1"/>
    </source>
</evidence>
<dbReference type="Gene3D" id="2.120.10.30">
    <property type="entry name" value="TolB, C-terminal domain"/>
    <property type="match status" value="1"/>
</dbReference>
<evidence type="ECO:0000259" key="1">
    <source>
        <dbReference type="Pfam" id="PF07995"/>
    </source>
</evidence>
<protein>
    <submittedName>
        <fullName evidence="2">Unannotated protein</fullName>
    </submittedName>
</protein>
<dbReference type="InterPro" id="IPR011042">
    <property type="entry name" value="6-blade_b-propeller_TolB-like"/>
</dbReference>
<dbReference type="Pfam" id="PF07995">
    <property type="entry name" value="GSDH"/>
    <property type="match status" value="1"/>
</dbReference>
<proteinExistence type="predicted"/>
<reference evidence="2" key="1">
    <citation type="submission" date="2020-05" db="EMBL/GenBank/DDBJ databases">
        <authorList>
            <person name="Chiriac C."/>
            <person name="Salcher M."/>
            <person name="Ghai R."/>
            <person name="Kavagutti S V."/>
        </authorList>
    </citation>
    <scope>NUCLEOTIDE SEQUENCE</scope>
</reference>
<feature type="domain" description="Glucose/Sorbosone dehydrogenase" evidence="1">
    <location>
        <begin position="69"/>
        <end position="271"/>
    </location>
</feature>
<dbReference type="InterPro" id="IPR012938">
    <property type="entry name" value="Glc/Sorbosone_DH"/>
</dbReference>
<gene>
    <name evidence="2" type="ORF">UFOPK3564_01219</name>
</gene>